<organism evidence="2">
    <name type="scientific">uncultured Caudovirales phage</name>
    <dbReference type="NCBI Taxonomy" id="2100421"/>
    <lineage>
        <taxon>Viruses</taxon>
        <taxon>Duplodnaviria</taxon>
        <taxon>Heunggongvirae</taxon>
        <taxon>Uroviricota</taxon>
        <taxon>Caudoviricetes</taxon>
        <taxon>Peduoviridae</taxon>
        <taxon>Maltschvirus</taxon>
        <taxon>Maltschvirus maltsch</taxon>
    </lineage>
</organism>
<proteinExistence type="predicted"/>
<dbReference type="Pfam" id="PF05133">
    <property type="entry name" value="SPP1_portal"/>
    <property type="match status" value="1"/>
</dbReference>
<evidence type="ECO:0000313" key="2">
    <source>
        <dbReference type="EMBL" id="CAB4202053.1"/>
    </source>
</evidence>
<evidence type="ECO:0000256" key="1">
    <source>
        <dbReference type="SAM" id="MobiDB-lite"/>
    </source>
</evidence>
<sequence>MTYYDPAAPWPPPNYAKVAADVARAGAWYKGEPGELAGLYPDERGGTVATKSPLVRSFFGGRSANAVNSNSPKSGAKLLKHMPVASDIASVSADMLFGEPCSYVIPEAHATGNLQKAAKITEQAIADMADEDGWDSTLLESAEVCSGYGAVYLVPQWIAEENRPILTFVMPGNAVPIFRNRRMVGVTFWSVIDESEKQIVRHLERHTAGLVEHFAYVGTATSLGEPYPLAAFATTKGLMGAKEGGRVDLTPIGIKGLDCALIPNALPNRLNPESGVGRSDTAGNEDAMNDLDFTWQSWIRDLRLGQARILVPQEFLGKEGRGKGAGFDFDREVFVPLDMEEARAGKSIEVTDFTLRVDEHETTVKALFTQVVQGAGYSPGSFGLPDEGAMQTATEVNAKAGRSERTTGRKQRYYRRGQKLVTMNMQRMAVGWGGARFVPMDCEIIFPDGADANIRETASTLNLLSLAKAASTRTKVAMLHPDWDEPAILAEAALIIAEEAGPMQVDPFGVGGEDDLSAAEDTPAVDPAAEDA</sequence>
<protein>
    <submittedName>
        <fullName evidence="2">Portal protein</fullName>
    </submittedName>
</protein>
<name>A0A6J5S4C9_9CAUD</name>
<dbReference type="EMBL" id="LR797310">
    <property type="protein sequence ID" value="CAB4202053.1"/>
    <property type="molecule type" value="Genomic_DNA"/>
</dbReference>
<gene>
    <name evidence="2" type="ORF">UFOVP1360_42</name>
</gene>
<reference evidence="2" key="1">
    <citation type="submission" date="2020-05" db="EMBL/GenBank/DDBJ databases">
        <authorList>
            <person name="Chiriac C."/>
            <person name="Salcher M."/>
            <person name="Ghai R."/>
            <person name="Kavagutti S V."/>
        </authorList>
    </citation>
    <scope>NUCLEOTIDE SEQUENCE</scope>
</reference>
<dbReference type="InterPro" id="IPR021145">
    <property type="entry name" value="Portal_protein_SPP1_Gp6-like"/>
</dbReference>
<feature type="region of interest" description="Disordered" evidence="1">
    <location>
        <begin position="508"/>
        <end position="532"/>
    </location>
</feature>
<accession>A0A6J5S4C9</accession>